<dbReference type="Proteomes" id="UP000807025">
    <property type="component" value="Unassembled WGS sequence"/>
</dbReference>
<comment type="caution">
    <text evidence="2">The sequence shown here is derived from an EMBL/GenBank/DDBJ whole genome shotgun (WGS) entry which is preliminary data.</text>
</comment>
<gene>
    <name evidence="2" type="ORF">BDN71DRAFT_1588901</name>
</gene>
<accession>A0A9P6DHQ1</accession>
<evidence type="ECO:0000313" key="2">
    <source>
        <dbReference type="EMBL" id="KAF9496735.1"/>
    </source>
</evidence>
<keyword evidence="1" id="KW-0472">Membrane</keyword>
<feature type="transmembrane region" description="Helical" evidence="1">
    <location>
        <begin position="38"/>
        <end position="61"/>
    </location>
</feature>
<keyword evidence="1" id="KW-1133">Transmembrane helix</keyword>
<evidence type="ECO:0000313" key="3">
    <source>
        <dbReference type="Proteomes" id="UP000807025"/>
    </source>
</evidence>
<organism evidence="2 3">
    <name type="scientific">Pleurotus eryngii</name>
    <name type="common">Boletus of the steppes</name>
    <dbReference type="NCBI Taxonomy" id="5323"/>
    <lineage>
        <taxon>Eukaryota</taxon>
        <taxon>Fungi</taxon>
        <taxon>Dikarya</taxon>
        <taxon>Basidiomycota</taxon>
        <taxon>Agaricomycotina</taxon>
        <taxon>Agaricomycetes</taxon>
        <taxon>Agaricomycetidae</taxon>
        <taxon>Agaricales</taxon>
        <taxon>Pleurotineae</taxon>
        <taxon>Pleurotaceae</taxon>
        <taxon>Pleurotus</taxon>
    </lineage>
</organism>
<dbReference type="AlphaFoldDB" id="A0A9P6DHQ1"/>
<reference evidence="2" key="1">
    <citation type="submission" date="2020-11" db="EMBL/GenBank/DDBJ databases">
        <authorList>
            <consortium name="DOE Joint Genome Institute"/>
            <person name="Ahrendt S."/>
            <person name="Riley R."/>
            <person name="Andreopoulos W."/>
            <person name="Labutti K."/>
            <person name="Pangilinan J."/>
            <person name="Ruiz-Duenas F.J."/>
            <person name="Barrasa J.M."/>
            <person name="Sanchez-Garcia M."/>
            <person name="Camarero S."/>
            <person name="Miyauchi S."/>
            <person name="Serrano A."/>
            <person name="Linde D."/>
            <person name="Babiker R."/>
            <person name="Drula E."/>
            <person name="Ayuso-Fernandez I."/>
            <person name="Pacheco R."/>
            <person name="Padilla G."/>
            <person name="Ferreira P."/>
            <person name="Barriuso J."/>
            <person name="Kellner H."/>
            <person name="Castanera R."/>
            <person name="Alfaro M."/>
            <person name="Ramirez L."/>
            <person name="Pisabarro A.G."/>
            <person name="Kuo A."/>
            <person name="Tritt A."/>
            <person name="Lipzen A."/>
            <person name="He G."/>
            <person name="Yan M."/>
            <person name="Ng V."/>
            <person name="Cullen D."/>
            <person name="Martin F."/>
            <person name="Rosso M.-N."/>
            <person name="Henrissat B."/>
            <person name="Hibbett D."/>
            <person name="Martinez A.T."/>
            <person name="Grigoriev I.V."/>
        </authorList>
    </citation>
    <scope>NUCLEOTIDE SEQUENCE</scope>
    <source>
        <strain evidence="2">ATCC 90797</strain>
    </source>
</reference>
<proteinExistence type="predicted"/>
<protein>
    <submittedName>
        <fullName evidence="2">Uncharacterized protein</fullName>
    </submittedName>
</protein>
<keyword evidence="3" id="KW-1185">Reference proteome</keyword>
<evidence type="ECO:0000256" key="1">
    <source>
        <dbReference type="SAM" id="Phobius"/>
    </source>
</evidence>
<name>A0A9P6DHQ1_PLEER</name>
<dbReference type="EMBL" id="MU154550">
    <property type="protein sequence ID" value="KAF9496735.1"/>
    <property type="molecule type" value="Genomic_DNA"/>
</dbReference>
<keyword evidence="1" id="KW-0812">Transmembrane</keyword>
<sequence length="67" mass="7754">MSCPVCRMPYVPHPKMSANPLPEHFPPQGMLTKQQYDYFNTGMGIGTTVMGVIRKLVYFMVKYLQRK</sequence>